<dbReference type="FunFam" id="1.10.1520.10:FF:000005">
    <property type="entry name" value="Putative endoribonuclease dicer"/>
    <property type="match status" value="1"/>
</dbReference>
<dbReference type="EMBL" id="NCKU01018518">
    <property type="protein sequence ID" value="RWR98832.1"/>
    <property type="molecule type" value="Genomic_DNA"/>
</dbReference>
<dbReference type="STRING" id="1965070.A0A3S3RCS4"/>
<feature type="domain" description="RNase III" evidence="2">
    <location>
        <begin position="200"/>
        <end position="358"/>
    </location>
</feature>
<dbReference type="Gene3D" id="1.10.1520.10">
    <property type="entry name" value="Ribonuclease III domain"/>
    <property type="match status" value="2"/>
</dbReference>
<dbReference type="SMART" id="SM00535">
    <property type="entry name" value="RIBOc"/>
    <property type="match status" value="2"/>
</dbReference>
<dbReference type="PANTHER" id="PTHR14950:SF37">
    <property type="entry name" value="ENDORIBONUCLEASE DICER"/>
    <property type="match status" value="1"/>
</dbReference>
<evidence type="ECO:0000256" key="1">
    <source>
        <dbReference type="ARBA" id="ARBA00022801"/>
    </source>
</evidence>
<dbReference type="PANTHER" id="PTHR14950">
    <property type="entry name" value="DICER-RELATED"/>
    <property type="match status" value="1"/>
</dbReference>
<name>A0A3S3RCS4_9ACAR</name>
<evidence type="ECO:0000313" key="3">
    <source>
        <dbReference type="EMBL" id="RWR98832.1"/>
    </source>
</evidence>
<dbReference type="InterPro" id="IPR000999">
    <property type="entry name" value="RNase_III_dom"/>
</dbReference>
<dbReference type="PROSITE" id="PS00517">
    <property type="entry name" value="RNASE_3_1"/>
    <property type="match status" value="1"/>
</dbReference>
<dbReference type="GO" id="GO:0006309">
    <property type="term" value="P:apoptotic DNA fragmentation"/>
    <property type="evidence" value="ECO:0007669"/>
    <property type="project" value="TreeGrafter"/>
</dbReference>
<dbReference type="GO" id="GO:0005737">
    <property type="term" value="C:cytoplasm"/>
    <property type="evidence" value="ECO:0007669"/>
    <property type="project" value="TreeGrafter"/>
</dbReference>
<dbReference type="GO" id="GO:0031054">
    <property type="term" value="P:pre-miRNA processing"/>
    <property type="evidence" value="ECO:0007669"/>
    <property type="project" value="TreeGrafter"/>
</dbReference>
<dbReference type="GO" id="GO:0003723">
    <property type="term" value="F:RNA binding"/>
    <property type="evidence" value="ECO:0007669"/>
    <property type="project" value="TreeGrafter"/>
</dbReference>
<dbReference type="SUPFAM" id="SSF69065">
    <property type="entry name" value="RNase III domain-like"/>
    <property type="match status" value="2"/>
</dbReference>
<accession>A0A3S3RCS4</accession>
<evidence type="ECO:0000313" key="4">
    <source>
        <dbReference type="Proteomes" id="UP000285301"/>
    </source>
</evidence>
<protein>
    <submittedName>
        <fullName evidence="3">Endoribonuclease Dicer-like protein 1</fullName>
    </submittedName>
</protein>
<reference evidence="3 4" key="1">
    <citation type="journal article" date="2018" name="Gigascience">
        <title>Genomes of trombidid mites reveal novel predicted allergens and laterally-transferred genes associated with secondary metabolism.</title>
        <authorList>
            <person name="Dong X."/>
            <person name="Chaisiri K."/>
            <person name="Xia D."/>
            <person name="Armstrong S.D."/>
            <person name="Fang Y."/>
            <person name="Donnelly M.J."/>
            <person name="Kadowaki T."/>
            <person name="McGarry J.W."/>
            <person name="Darby A.C."/>
            <person name="Makepeace B.L."/>
        </authorList>
    </citation>
    <scope>NUCLEOTIDE SEQUENCE [LARGE SCALE GENOMIC DNA]</scope>
    <source>
        <strain evidence="3">UoL-WK</strain>
    </source>
</reference>
<organism evidence="3 4">
    <name type="scientific">Dinothrombium tinctorium</name>
    <dbReference type="NCBI Taxonomy" id="1965070"/>
    <lineage>
        <taxon>Eukaryota</taxon>
        <taxon>Metazoa</taxon>
        <taxon>Ecdysozoa</taxon>
        <taxon>Arthropoda</taxon>
        <taxon>Chelicerata</taxon>
        <taxon>Arachnida</taxon>
        <taxon>Acari</taxon>
        <taxon>Acariformes</taxon>
        <taxon>Trombidiformes</taxon>
        <taxon>Prostigmata</taxon>
        <taxon>Anystina</taxon>
        <taxon>Parasitengona</taxon>
        <taxon>Trombidioidea</taxon>
        <taxon>Trombidiidae</taxon>
        <taxon>Dinothrombium</taxon>
    </lineage>
</organism>
<dbReference type="GO" id="GO:0004530">
    <property type="term" value="F:deoxyribonuclease I activity"/>
    <property type="evidence" value="ECO:0007669"/>
    <property type="project" value="TreeGrafter"/>
</dbReference>
<dbReference type="GO" id="GO:0004525">
    <property type="term" value="F:ribonuclease III activity"/>
    <property type="evidence" value="ECO:0007669"/>
    <property type="project" value="InterPro"/>
</dbReference>
<proteinExistence type="predicted"/>
<keyword evidence="4" id="KW-1185">Reference proteome</keyword>
<dbReference type="PROSITE" id="PS50142">
    <property type="entry name" value="RNASE_3_2"/>
    <property type="match status" value="2"/>
</dbReference>
<gene>
    <name evidence="3" type="ORF">B4U79_13880</name>
</gene>
<dbReference type="CDD" id="cd00593">
    <property type="entry name" value="RIBOc"/>
    <property type="match status" value="2"/>
</dbReference>
<dbReference type="AlphaFoldDB" id="A0A3S3RCS4"/>
<keyword evidence="1" id="KW-0378">Hydrolase</keyword>
<sequence length="401" mass="46555">MAQRINCFERIKSFDNGNACPPNANLILQALTSKRCIDGFNLERLETIGDSFLKFTTSLFLFYKYPDLNVGDLVILKDKQVQNYNLWKKALEKNIPEFIMFEQFSASKWFSTVFTSNEEYIQEIDDKSIADCIEALIGAYLISYGPVGAIMFMKWLGLNVTPQNYINLNSIHWLPKKNLSSKYNFDENEKLNSLYVNGRLFDFEESIGYSFKDKSHIVKAFTHSSYYDNTITGCYQRLEFLGDAVLDYLITRYIFEDKKEFNPGELTDLRQALVNNSYFGCLAVKYCFHKYLKYLSCTGMGIIDAFDKKFKSNEKEIIYGHFLLINENETEQSEDVEVPKILGDIFESVAGAIYLDSGFSLDAVWKVYYPLIKSELEYFSENVPLHPIRMLYEADEKTKFE</sequence>
<dbReference type="OrthoDB" id="6487280at2759"/>
<dbReference type="GO" id="GO:0030422">
    <property type="term" value="P:siRNA processing"/>
    <property type="evidence" value="ECO:0007669"/>
    <property type="project" value="TreeGrafter"/>
</dbReference>
<feature type="domain" description="RNase III" evidence="2">
    <location>
        <begin position="1"/>
        <end position="145"/>
    </location>
</feature>
<dbReference type="Proteomes" id="UP000285301">
    <property type="component" value="Unassembled WGS sequence"/>
</dbReference>
<dbReference type="Pfam" id="PF00636">
    <property type="entry name" value="Ribonuclease_3"/>
    <property type="match status" value="2"/>
</dbReference>
<dbReference type="InterPro" id="IPR036389">
    <property type="entry name" value="RNase_III_sf"/>
</dbReference>
<comment type="caution">
    <text evidence="3">The sequence shown here is derived from an EMBL/GenBank/DDBJ whole genome shotgun (WGS) entry which is preliminary data.</text>
</comment>
<dbReference type="GO" id="GO:0005634">
    <property type="term" value="C:nucleus"/>
    <property type="evidence" value="ECO:0007669"/>
    <property type="project" value="TreeGrafter"/>
</dbReference>
<evidence type="ECO:0000259" key="2">
    <source>
        <dbReference type="PROSITE" id="PS50142"/>
    </source>
</evidence>